<feature type="compositionally biased region" description="Polar residues" evidence="2">
    <location>
        <begin position="73"/>
        <end position="108"/>
    </location>
</feature>
<reference evidence="4" key="1">
    <citation type="submission" date="2023-01" db="EMBL/GenBank/DDBJ databases">
        <authorList>
            <person name="Van Ghelder C."/>
            <person name="Rancurel C."/>
        </authorList>
    </citation>
    <scope>NUCLEOTIDE SEQUENCE</scope>
    <source>
        <strain evidence="4">CNCM I-4278</strain>
    </source>
</reference>
<comment type="caution">
    <text evidence="4">The sequence shown here is derived from an EMBL/GenBank/DDBJ whole genome shotgun (WGS) entry which is preliminary data.</text>
</comment>
<dbReference type="OrthoDB" id="18679at2759"/>
<feature type="compositionally biased region" description="Polar residues" evidence="2">
    <location>
        <begin position="123"/>
        <end position="141"/>
    </location>
</feature>
<dbReference type="InterPro" id="IPR000727">
    <property type="entry name" value="T_SNARE_dom"/>
</dbReference>
<evidence type="ECO:0000313" key="5">
    <source>
        <dbReference type="Proteomes" id="UP001152607"/>
    </source>
</evidence>
<dbReference type="GO" id="GO:0005484">
    <property type="term" value="F:SNAP receptor activity"/>
    <property type="evidence" value="ECO:0007669"/>
    <property type="project" value="TreeGrafter"/>
</dbReference>
<gene>
    <name evidence="4" type="ORF">PDIGIT_LOCUS6580</name>
</gene>
<dbReference type="GO" id="GO:0031201">
    <property type="term" value="C:SNARE complex"/>
    <property type="evidence" value="ECO:0007669"/>
    <property type="project" value="TreeGrafter"/>
</dbReference>
<feature type="region of interest" description="Disordered" evidence="2">
    <location>
        <begin position="250"/>
        <end position="289"/>
    </location>
</feature>
<dbReference type="EMBL" id="CAOQHR010000004">
    <property type="protein sequence ID" value="CAI6333538.1"/>
    <property type="molecule type" value="Genomic_DNA"/>
</dbReference>
<dbReference type="AlphaFoldDB" id="A0A9W4UFU9"/>
<evidence type="ECO:0000256" key="1">
    <source>
        <dbReference type="ARBA" id="ARBA00009480"/>
    </source>
</evidence>
<sequence length="360" mass="40263">MDVRSAGAVEAQLKHSRVRSAHIAFDPTPFQPDIISICYHQDRQLHSLVTIMNDFGLRKSAKPDNGPAAPSHSADNSYGNSTTADSPCASSNTYKVNDNGRSGMSSHLSNDADRAQLLGNSATRTSPATQPYQQRQQSNERSGVGSGMDAYGSYNDRQLTKEEEEEEDIQATTSEIRMLKQSDVSSTRNAPRLAQQAEQTGRDTLSRLGEHGNRIHHTERHLDSAASQNEIAEEKTRELKTVNLSKFAPHIKKPFTSSSRQESSEARILESHQRERTERDASRSRANYQFEADSDDDITEDEIRSNLNARRAAADSLKYIAGDGSKEVDRQNIHLERIMQKTDRVEDQLALNRAKLDRIR</sequence>
<feature type="region of interest" description="Disordered" evidence="2">
    <location>
        <begin position="61"/>
        <end position="108"/>
    </location>
</feature>
<dbReference type="CDD" id="cd15857">
    <property type="entry name" value="SNARE_SEC9C"/>
    <property type="match status" value="1"/>
</dbReference>
<organism evidence="4 5">
    <name type="scientific">Periconia digitata</name>
    <dbReference type="NCBI Taxonomy" id="1303443"/>
    <lineage>
        <taxon>Eukaryota</taxon>
        <taxon>Fungi</taxon>
        <taxon>Dikarya</taxon>
        <taxon>Ascomycota</taxon>
        <taxon>Pezizomycotina</taxon>
        <taxon>Dothideomycetes</taxon>
        <taxon>Pleosporomycetidae</taxon>
        <taxon>Pleosporales</taxon>
        <taxon>Massarineae</taxon>
        <taxon>Periconiaceae</taxon>
        <taxon>Periconia</taxon>
    </lineage>
</organism>
<name>A0A9W4UFU9_9PLEO</name>
<feature type="region of interest" description="Disordered" evidence="2">
    <location>
        <begin position="123"/>
        <end position="203"/>
    </location>
</feature>
<feature type="domain" description="T-SNARE coiled-coil homology" evidence="3">
    <location>
        <begin position="297"/>
        <end position="359"/>
    </location>
</feature>
<dbReference type="Proteomes" id="UP001152607">
    <property type="component" value="Unassembled WGS sequence"/>
</dbReference>
<proteinExistence type="inferred from homology"/>
<dbReference type="PANTHER" id="PTHR19305:SF9">
    <property type="entry name" value="SYNAPTOSOMAL-ASSOCIATED PROTEIN 29"/>
    <property type="match status" value="1"/>
</dbReference>
<feature type="compositionally biased region" description="Basic and acidic residues" evidence="2">
    <location>
        <begin position="262"/>
        <end position="283"/>
    </location>
</feature>
<dbReference type="PROSITE" id="PS50192">
    <property type="entry name" value="T_SNARE"/>
    <property type="match status" value="1"/>
</dbReference>
<protein>
    <recommendedName>
        <fullName evidence="3">t-SNARE coiled-coil homology domain-containing protein</fullName>
    </recommendedName>
</protein>
<accession>A0A9W4UFU9</accession>
<dbReference type="PANTHER" id="PTHR19305">
    <property type="entry name" value="SYNAPTOSOMAL ASSOCIATED PROTEIN"/>
    <property type="match status" value="1"/>
</dbReference>
<evidence type="ECO:0000313" key="4">
    <source>
        <dbReference type="EMBL" id="CAI6333538.1"/>
    </source>
</evidence>
<dbReference type="GO" id="GO:0005886">
    <property type="term" value="C:plasma membrane"/>
    <property type="evidence" value="ECO:0007669"/>
    <property type="project" value="TreeGrafter"/>
</dbReference>
<dbReference type="Gene3D" id="1.20.5.110">
    <property type="match status" value="2"/>
</dbReference>
<comment type="similarity">
    <text evidence="1">Belongs to the SNAP-25 family.</text>
</comment>
<dbReference type="GO" id="GO:0006906">
    <property type="term" value="P:vesicle fusion"/>
    <property type="evidence" value="ECO:0007669"/>
    <property type="project" value="TreeGrafter"/>
</dbReference>
<evidence type="ECO:0000256" key="2">
    <source>
        <dbReference type="SAM" id="MobiDB-lite"/>
    </source>
</evidence>
<dbReference type="GO" id="GO:0019905">
    <property type="term" value="F:syntaxin binding"/>
    <property type="evidence" value="ECO:0007669"/>
    <property type="project" value="TreeGrafter"/>
</dbReference>
<keyword evidence="5" id="KW-1185">Reference proteome</keyword>
<dbReference type="SUPFAM" id="SSF58038">
    <property type="entry name" value="SNARE fusion complex"/>
    <property type="match status" value="2"/>
</dbReference>
<dbReference type="GO" id="GO:0006887">
    <property type="term" value="P:exocytosis"/>
    <property type="evidence" value="ECO:0007669"/>
    <property type="project" value="TreeGrafter"/>
</dbReference>
<evidence type="ECO:0000259" key="3">
    <source>
        <dbReference type="PROSITE" id="PS50192"/>
    </source>
</evidence>
<dbReference type="CDD" id="cd15886">
    <property type="entry name" value="SNARE_SEC9N"/>
    <property type="match status" value="1"/>
</dbReference>